<dbReference type="Pfam" id="PF01455">
    <property type="entry name" value="HupF_HypC"/>
    <property type="match status" value="1"/>
</dbReference>
<dbReference type="STRING" id="1121338.CLTEP_00200"/>
<dbReference type="GO" id="GO:0051604">
    <property type="term" value="P:protein maturation"/>
    <property type="evidence" value="ECO:0007669"/>
    <property type="project" value="TreeGrafter"/>
</dbReference>
<evidence type="ECO:0000313" key="3">
    <source>
        <dbReference type="Proteomes" id="UP000075531"/>
    </source>
</evidence>
<dbReference type="PRINTS" id="PR00445">
    <property type="entry name" value="HUPFHYPC"/>
</dbReference>
<keyword evidence="3" id="KW-1185">Reference proteome</keyword>
<dbReference type="RefSeq" id="WP_066820713.1">
    <property type="nucleotide sequence ID" value="NZ_LTBA01000001.1"/>
</dbReference>
<dbReference type="AlphaFoldDB" id="A0A151B7K4"/>
<accession>A0A151B7K4</accession>
<dbReference type="Proteomes" id="UP000075531">
    <property type="component" value="Unassembled WGS sequence"/>
</dbReference>
<dbReference type="PANTHER" id="PTHR35177:SF2">
    <property type="entry name" value="HYDROGENASE MATURATION FACTOR HYBG"/>
    <property type="match status" value="1"/>
</dbReference>
<reference evidence="2 3" key="1">
    <citation type="submission" date="2016-02" db="EMBL/GenBank/DDBJ databases">
        <title>Genome sequence of Clostridium tepidiprofundi DSM 19306.</title>
        <authorList>
            <person name="Poehlein A."/>
            <person name="Daniel R."/>
        </authorList>
    </citation>
    <scope>NUCLEOTIDE SEQUENCE [LARGE SCALE GENOMIC DNA]</scope>
    <source>
        <strain evidence="2 3">DSM 19306</strain>
    </source>
</reference>
<proteinExistence type="inferred from homology"/>
<comment type="caution">
    <text evidence="2">The sequence shown here is derived from an EMBL/GenBank/DDBJ whole genome shotgun (WGS) entry which is preliminary data.</text>
</comment>
<dbReference type="NCBIfam" id="TIGR00074">
    <property type="entry name" value="hypC_hupF"/>
    <property type="match status" value="1"/>
</dbReference>
<name>A0A151B7K4_9CLOT</name>
<protein>
    <submittedName>
        <fullName evidence="2">Hydrogenase assembly chaperone</fullName>
    </submittedName>
</protein>
<dbReference type="GO" id="GO:1902670">
    <property type="term" value="F:carbon dioxide binding"/>
    <property type="evidence" value="ECO:0007669"/>
    <property type="project" value="TreeGrafter"/>
</dbReference>
<sequence>MCLGVPFKILEINDNNAIGEINNFTKKFRIDLLPNASVGDYVMVHAGFAIQKLKKEDAENIIEAVLEVQNESM</sequence>
<organism evidence="2 3">
    <name type="scientific">Clostridium tepidiprofundi DSM 19306</name>
    <dbReference type="NCBI Taxonomy" id="1121338"/>
    <lineage>
        <taxon>Bacteria</taxon>
        <taxon>Bacillati</taxon>
        <taxon>Bacillota</taxon>
        <taxon>Clostridia</taxon>
        <taxon>Eubacteriales</taxon>
        <taxon>Clostridiaceae</taxon>
        <taxon>Clostridium</taxon>
    </lineage>
</organism>
<dbReference type="PROSITE" id="PS01097">
    <property type="entry name" value="HUPF_HYPC"/>
    <property type="match status" value="1"/>
</dbReference>
<dbReference type="EMBL" id="LTBA01000001">
    <property type="protein sequence ID" value="KYH35627.1"/>
    <property type="molecule type" value="Genomic_DNA"/>
</dbReference>
<comment type="similarity">
    <text evidence="1">Belongs to the HupF/HypC family.</text>
</comment>
<gene>
    <name evidence="2" type="ORF">CLTEP_00200</name>
</gene>
<dbReference type="OrthoDB" id="9806017at2"/>
<evidence type="ECO:0000256" key="1">
    <source>
        <dbReference type="ARBA" id="ARBA00006018"/>
    </source>
</evidence>
<dbReference type="GO" id="GO:0005506">
    <property type="term" value="F:iron ion binding"/>
    <property type="evidence" value="ECO:0007669"/>
    <property type="project" value="TreeGrafter"/>
</dbReference>
<dbReference type="InterPro" id="IPR001109">
    <property type="entry name" value="Hydrogenase_HupF/HypC"/>
</dbReference>
<dbReference type="SUPFAM" id="SSF159127">
    <property type="entry name" value="HupF/HypC-like"/>
    <property type="match status" value="1"/>
</dbReference>
<dbReference type="PATRIC" id="fig|1121338.3.peg.21"/>
<evidence type="ECO:0000313" key="2">
    <source>
        <dbReference type="EMBL" id="KYH35627.1"/>
    </source>
</evidence>
<dbReference type="InterPro" id="IPR019812">
    <property type="entry name" value="Hydgase_assmbl_chp_CS"/>
</dbReference>
<dbReference type="Gene3D" id="2.30.30.140">
    <property type="match status" value="1"/>
</dbReference>
<dbReference type="PANTHER" id="PTHR35177">
    <property type="entry name" value="HYDROGENASE MATURATION FACTOR HYBG"/>
    <property type="match status" value="1"/>
</dbReference>